<dbReference type="AlphaFoldDB" id="A0A0F9EG49"/>
<dbReference type="PANTHER" id="PTHR43711:SF26">
    <property type="entry name" value="SENSOR HISTIDINE KINASE RCSC"/>
    <property type="match status" value="1"/>
</dbReference>
<keyword evidence="8" id="KW-1133">Transmembrane helix</keyword>
<name>A0A0F9EG49_9ZZZZ</name>
<dbReference type="EMBL" id="LAZR01025116">
    <property type="protein sequence ID" value="KKL72939.1"/>
    <property type="molecule type" value="Genomic_DNA"/>
</dbReference>
<reference evidence="10" key="1">
    <citation type="journal article" date="2015" name="Nature">
        <title>Complex archaea that bridge the gap between prokaryotes and eukaryotes.</title>
        <authorList>
            <person name="Spang A."/>
            <person name="Saw J.H."/>
            <person name="Jorgensen S.L."/>
            <person name="Zaremba-Niedzwiedzka K."/>
            <person name="Martijn J."/>
            <person name="Lind A.E."/>
            <person name="van Eijk R."/>
            <person name="Schleper C."/>
            <person name="Guy L."/>
            <person name="Ettema T.J."/>
        </authorList>
    </citation>
    <scope>NUCLEOTIDE SEQUENCE</scope>
</reference>
<dbReference type="SUPFAM" id="SSF55874">
    <property type="entry name" value="ATPase domain of HSP90 chaperone/DNA topoisomerase II/histidine kinase"/>
    <property type="match status" value="1"/>
</dbReference>
<evidence type="ECO:0000259" key="9">
    <source>
        <dbReference type="PROSITE" id="PS50109"/>
    </source>
</evidence>
<keyword evidence="6" id="KW-0902">Two-component regulatory system</keyword>
<evidence type="ECO:0000256" key="1">
    <source>
        <dbReference type="ARBA" id="ARBA00000085"/>
    </source>
</evidence>
<dbReference type="Pfam" id="PF07695">
    <property type="entry name" value="7TMR-DISM_7TM"/>
    <property type="match status" value="1"/>
</dbReference>
<dbReference type="PRINTS" id="PR00344">
    <property type="entry name" value="BCTRLSENSOR"/>
</dbReference>
<feature type="domain" description="Histidine kinase" evidence="9">
    <location>
        <begin position="180"/>
        <end position="397"/>
    </location>
</feature>
<comment type="caution">
    <text evidence="10">The sequence shown here is derived from an EMBL/GenBank/DDBJ whole genome shotgun (WGS) entry which is preliminary data.</text>
</comment>
<evidence type="ECO:0000256" key="2">
    <source>
        <dbReference type="ARBA" id="ARBA00012438"/>
    </source>
</evidence>
<dbReference type="EC" id="2.7.13.3" evidence="2"/>
<comment type="catalytic activity">
    <reaction evidence="1">
        <text>ATP + protein L-histidine = ADP + protein N-phospho-L-histidine.</text>
        <dbReference type="EC" id="2.7.13.3"/>
    </reaction>
</comment>
<keyword evidence="5" id="KW-0418">Kinase</keyword>
<dbReference type="InterPro" id="IPR005467">
    <property type="entry name" value="His_kinase_dom"/>
</dbReference>
<sequence>KYMNWIVRINTLIVIIAGVVILMFKVTVFSYTMLYFQPAVILVLVYYLIACIWAIYKGDRNKILFLAGLVIFLGGLINDILVANSVQAASKSYIIHFSLQIFVFIQAVLIIRNWIRAYIDREKLMGEVEYINKNLEALVDERTLEVNIRNREIQRKNEDIEARNKELKDALEFKSRVFSIIAHDLKSPVASLVQNSALLDFNLSEEENRKMLDSFRELSSSALNLIDNLLYWGRSQGSELGYNPELIDLKPIVEEVFKLFAEMSRLKNITLEWESRGESTVFADRELLEIVCRNILSNSIKFTEKGGKVNVKAGPLPESNKILLSVRDNGIGIPAERLSNIFGTSEMISTAGTDQERGTGIGLRLCNELVVVNKGELKIESKVGEGTTVSIILPAASD</sequence>
<evidence type="ECO:0000256" key="5">
    <source>
        <dbReference type="ARBA" id="ARBA00022777"/>
    </source>
</evidence>
<feature type="transmembrane region" description="Helical" evidence="8">
    <location>
        <begin position="39"/>
        <end position="56"/>
    </location>
</feature>
<proteinExistence type="predicted"/>
<dbReference type="Pfam" id="PF00512">
    <property type="entry name" value="HisKA"/>
    <property type="match status" value="1"/>
</dbReference>
<keyword evidence="4" id="KW-0808">Transferase</keyword>
<evidence type="ECO:0000256" key="6">
    <source>
        <dbReference type="ARBA" id="ARBA00023012"/>
    </source>
</evidence>
<dbReference type="SUPFAM" id="SSF47384">
    <property type="entry name" value="Homodimeric domain of signal transducing histidine kinase"/>
    <property type="match status" value="1"/>
</dbReference>
<organism evidence="10">
    <name type="scientific">marine sediment metagenome</name>
    <dbReference type="NCBI Taxonomy" id="412755"/>
    <lineage>
        <taxon>unclassified sequences</taxon>
        <taxon>metagenomes</taxon>
        <taxon>ecological metagenomes</taxon>
    </lineage>
</organism>
<evidence type="ECO:0000256" key="4">
    <source>
        <dbReference type="ARBA" id="ARBA00022679"/>
    </source>
</evidence>
<protein>
    <recommendedName>
        <fullName evidence="2">histidine kinase</fullName>
        <ecNumber evidence="2">2.7.13.3</ecNumber>
    </recommendedName>
</protein>
<keyword evidence="8" id="KW-0812">Transmembrane</keyword>
<gene>
    <name evidence="10" type="ORF">LCGC14_2079920</name>
</gene>
<dbReference type="InterPro" id="IPR036890">
    <property type="entry name" value="HATPase_C_sf"/>
</dbReference>
<dbReference type="InterPro" id="IPR050736">
    <property type="entry name" value="Sensor_HK_Regulatory"/>
</dbReference>
<evidence type="ECO:0000313" key="10">
    <source>
        <dbReference type="EMBL" id="KKL72939.1"/>
    </source>
</evidence>
<keyword evidence="8" id="KW-0472">Membrane</keyword>
<dbReference type="PROSITE" id="PS50109">
    <property type="entry name" value="HIS_KIN"/>
    <property type="match status" value="1"/>
</dbReference>
<feature type="coiled-coil region" evidence="7">
    <location>
        <begin position="121"/>
        <end position="177"/>
    </location>
</feature>
<dbReference type="PANTHER" id="PTHR43711">
    <property type="entry name" value="TWO-COMPONENT HISTIDINE KINASE"/>
    <property type="match status" value="1"/>
</dbReference>
<dbReference type="Pfam" id="PF02518">
    <property type="entry name" value="HATPase_c"/>
    <property type="match status" value="1"/>
</dbReference>
<dbReference type="InterPro" id="IPR003661">
    <property type="entry name" value="HisK_dim/P_dom"/>
</dbReference>
<dbReference type="SMART" id="SM00387">
    <property type="entry name" value="HATPase_c"/>
    <property type="match status" value="1"/>
</dbReference>
<dbReference type="InterPro" id="IPR003594">
    <property type="entry name" value="HATPase_dom"/>
</dbReference>
<dbReference type="Gene3D" id="3.30.565.10">
    <property type="entry name" value="Histidine kinase-like ATPase, C-terminal domain"/>
    <property type="match status" value="1"/>
</dbReference>
<dbReference type="GO" id="GO:0000155">
    <property type="term" value="F:phosphorelay sensor kinase activity"/>
    <property type="evidence" value="ECO:0007669"/>
    <property type="project" value="InterPro"/>
</dbReference>
<feature type="transmembrane region" description="Helical" evidence="8">
    <location>
        <begin position="12"/>
        <end position="33"/>
    </location>
</feature>
<evidence type="ECO:0000256" key="8">
    <source>
        <dbReference type="SAM" id="Phobius"/>
    </source>
</evidence>
<keyword evidence="3" id="KW-0597">Phosphoprotein</keyword>
<dbReference type="CDD" id="cd00082">
    <property type="entry name" value="HisKA"/>
    <property type="match status" value="1"/>
</dbReference>
<feature type="non-terminal residue" evidence="10">
    <location>
        <position position="1"/>
    </location>
</feature>
<evidence type="ECO:0000256" key="7">
    <source>
        <dbReference type="SAM" id="Coils"/>
    </source>
</evidence>
<feature type="transmembrane region" description="Helical" evidence="8">
    <location>
        <begin position="63"/>
        <end position="81"/>
    </location>
</feature>
<dbReference type="InterPro" id="IPR004358">
    <property type="entry name" value="Sig_transdc_His_kin-like_C"/>
</dbReference>
<keyword evidence="7" id="KW-0175">Coiled coil</keyword>
<dbReference type="InterPro" id="IPR036097">
    <property type="entry name" value="HisK_dim/P_sf"/>
</dbReference>
<accession>A0A0F9EG49</accession>
<dbReference type="InterPro" id="IPR011623">
    <property type="entry name" value="7TMR_DISM_rcpt_extracell_dom1"/>
</dbReference>
<evidence type="ECO:0000256" key="3">
    <source>
        <dbReference type="ARBA" id="ARBA00022553"/>
    </source>
</evidence>
<dbReference type="SMART" id="SM00388">
    <property type="entry name" value="HisKA"/>
    <property type="match status" value="1"/>
</dbReference>
<dbReference type="Gene3D" id="1.10.287.130">
    <property type="match status" value="1"/>
</dbReference>
<feature type="transmembrane region" description="Helical" evidence="8">
    <location>
        <begin position="93"/>
        <end position="115"/>
    </location>
</feature>